<gene>
    <name evidence="4" type="ORF">CAT723_15090</name>
</gene>
<evidence type="ECO:0000256" key="2">
    <source>
        <dbReference type="ARBA" id="ARBA00023008"/>
    </source>
</evidence>
<organism evidence="4 5">
    <name type="scientific">Corynebacterium ammoniagenes</name>
    <name type="common">Brevibacterium ammoniagenes</name>
    <dbReference type="NCBI Taxonomy" id="1697"/>
    <lineage>
        <taxon>Bacteria</taxon>
        <taxon>Bacillati</taxon>
        <taxon>Actinomycetota</taxon>
        <taxon>Actinomycetes</taxon>
        <taxon>Mycobacteriales</taxon>
        <taxon>Corynebacteriaceae</taxon>
        <taxon>Corynebacterium</taxon>
    </lineage>
</organism>
<dbReference type="InterPro" id="IPR038390">
    <property type="entry name" value="Metal_Tscrpt_repr_sf"/>
</dbReference>
<dbReference type="CDD" id="cd10148">
    <property type="entry name" value="CsoR-like_DUF156"/>
    <property type="match status" value="1"/>
</dbReference>
<dbReference type="GO" id="GO:0045892">
    <property type="term" value="P:negative regulation of DNA-templated transcription"/>
    <property type="evidence" value="ECO:0007669"/>
    <property type="project" value="UniProtKB-ARBA"/>
</dbReference>
<dbReference type="Proteomes" id="UP001054925">
    <property type="component" value="Unassembled WGS sequence"/>
</dbReference>
<dbReference type="GO" id="GO:0003677">
    <property type="term" value="F:DNA binding"/>
    <property type="evidence" value="ECO:0007669"/>
    <property type="project" value="InterPro"/>
</dbReference>
<dbReference type="AlphaFoldDB" id="A0AAV5G9V2"/>
<dbReference type="GO" id="GO:0046872">
    <property type="term" value="F:metal ion binding"/>
    <property type="evidence" value="ECO:0007669"/>
    <property type="project" value="InterPro"/>
</dbReference>
<sequence>MTEKTSTCSCHAPGQHGYNSDDDSKKKYLARLKRIEGQTRGIHRMIDEDQYCIDIITQISAVKSALENVSLALLEDHIAHCVAGASNEDGTVDEEMLDEAMRAIKKLLKS</sequence>
<accession>A0AAV5G9V2</accession>
<evidence type="ECO:0000313" key="5">
    <source>
        <dbReference type="Proteomes" id="UP001054925"/>
    </source>
</evidence>
<comment type="caution">
    <text evidence="4">The sequence shown here is derived from an EMBL/GenBank/DDBJ whole genome shotgun (WGS) entry which is preliminary data.</text>
</comment>
<dbReference type="InterPro" id="IPR003735">
    <property type="entry name" value="Metal_Tscrpt_repr"/>
</dbReference>
<dbReference type="Pfam" id="PF02583">
    <property type="entry name" value="Trns_repr_metal"/>
    <property type="match status" value="1"/>
</dbReference>
<name>A0AAV5G9V2_CORAM</name>
<reference evidence="4" key="1">
    <citation type="submission" date="2021-12" db="EMBL/GenBank/DDBJ databases">
        <title>Draft genome sequence of Corynebacterium ammoniagenes strain T-723.</title>
        <authorList>
            <person name="Matsuzawa M."/>
            <person name="Hiratani M."/>
            <person name="Abe I."/>
            <person name="Tsuji Y."/>
            <person name="Nakamura J."/>
        </authorList>
    </citation>
    <scope>NUCLEOTIDE SEQUENCE</scope>
    <source>
        <strain evidence="4">T-723</strain>
    </source>
</reference>
<evidence type="ECO:0008006" key="6">
    <source>
        <dbReference type="Google" id="ProtNLM"/>
    </source>
</evidence>
<comment type="similarity">
    <text evidence="1">Belongs to the CsoR family.</text>
</comment>
<dbReference type="PANTHER" id="PTHR33677">
    <property type="entry name" value="TRANSCRIPTIONAL REPRESSOR FRMR-RELATED"/>
    <property type="match status" value="1"/>
</dbReference>
<evidence type="ECO:0000313" key="4">
    <source>
        <dbReference type="EMBL" id="GJN43030.1"/>
    </source>
</evidence>
<dbReference type="Gene3D" id="1.20.58.1000">
    <property type="entry name" value="Metal-sensitive repressor, helix protomer"/>
    <property type="match status" value="1"/>
</dbReference>
<keyword evidence="2" id="KW-0186">Copper</keyword>
<evidence type="ECO:0000256" key="1">
    <source>
        <dbReference type="ARBA" id="ARBA00005428"/>
    </source>
</evidence>
<dbReference type="PANTHER" id="PTHR33677:SF3">
    <property type="entry name" value="COPPER-SENSING TRANSCRIPTIONAL REPRESSOR RICR"/>
    <property type="match status" value="1"/>
</dbReference>
<feature type="region of interest" description="Disordered" evidence="3">
    <location>
        <begin position="1"/>
        <end position="23"/>
    </location>
</feature>
<protein>
    <recommendedName>
        <fullName evidence="6">Transcriptional regulator</fullName>
    </recommendedName>
</protein>
<dbReference type="EMBL" id="BQKK01000003">
    <property type="protein sequence ID" value="GJN43030.1"/>
    <property type="molecule type" value="Genomic_DNA"/>
</dbReference>
<evidence type="ECO:0000256" key="3">
    <source>
        <dbReference type="SAM" id="MobiDB-lite"/>
    </source>
</evidence>
<dbReference type="RefSeq" id="WP_003847523.1">
    <property type="nucleotide sequence ID" value="NZ_BQKK01000003.1"/>
</dbReference>
<proteinExistence type="inferred from homology"/>